<dbReference type="PANTHER" id="PTHR11857:SF42">
    <property type="entry name" value="GENERAL ODORANT-BINDING PROTEIN 19D-RELATED"/>
    <property type="match status" value="1"/>
</dbReference>
<keyword evidence="5" id="KW-1185">Reference proteome</keyword>
<evidence type="ECO:0000313" key="5">
    <source>
        <dbReference type="Proteomes" id="UP001652680"/>
    </source>
</evidence>
<dbReference type="GO" id="GO:0005615">
    <property type="term" value="C:extracellular space"/>
    <property type="evidence" value="ECO:0007669"/>
    <property type="project" value="TreeGrafter"/>
</dbReference>
<keyword evidence="1 3" id="KW-0732">Signal</keyword>
<evidence type="ECO:0000313" key="4">
    <source>
        <dbReference type="EnsemblMetazoa" id="XP_016989277.1"/>
    </source>
</evidence>
<dbReference type="GeneID" id="108051638"/>
<dbReference type="GO" id="GO:0005549">
    <property type="term" value="F:odorant binding"/>
    <property type="evidence" value="ECO:0007669"/>
    <property type="project" value="InterPro"/>
</dbReference>
<name>A0A6P4FH86_DRORH</name>
<reference evidence="5" key="1">
    <citation type="journal article" date="2021" name="Elife">
        <title>Highly contiguous assemblies of 101 drosophilid genomes.</title>
        <authorList>
            <person name="Kim B.Y."/>
            <person name="Wang J.R."/>
            <person name="Miller D.E."/>
            <person name="Barmina O."/>
            <person name="Delaney E."/>
            <person name="Thompson A."/>
            <person name="Comeault A.A."/>
            <person name="Peede D."/>
            <person name="D'Agostino E.R."/>
            <person name="Pelaez J."/>
            <person name="Aguilar J.M."/>
            <person name="Haji D."/>
            <person name="Matsunaga T."/>
            <person name="Armstrong E.E."/>
            <person name="Zych M."/>
            <person name="Ogawa Y."/>
            <person name="Stamenkovic-Radak M."/>
            <person name="Jelic M."/>
            <person name="Veselinovic M.S."/>
            <person name="Tanaskovic M."/>
            <person name="Eric P."/>
            <person name="Gao J.J."/>
            <person name="Katoh T.K."/>
            <person name="Toda M.J."/>
            <person name="Watabe H."/>
            <person name="Watada M."/>
            <person name="Davis J.S."/>
            <person name="Moyle L.C."/>
            <person name="Manoli G."/>
            <person name="Bertolini E."/>
            <person name="Kostal V."/>
            <person name="Hawley R.S."/>
            <person name="Takahashi A."/>
            <person name="Jones C.D."/>
            <person name="Price D.K."/>
            <person name="Whiteman N."/>
            <person name="Kopp A."/>
            <person name="Matute D.R."/>
            <person name="Petrov D.A."/>
        </authorList>
    </citation>
    <scope>NUCLEOTIDE SEQUENCE [LARGE SCALE GENOMIC DNA]</scope>
</reference>
<dbReference type="SMART" id="SM00708">
    <property type="entry name" value="PhBP"/>
    <property type="match status" value="1"/>
</dbReference>
<dbReference type="EnsemblMetazoa" id="XM_017133788.1">
    <property type="protein sequence ID" value="XP_016989277.1"/>
    <property type="gene ID" value="LOC108051638"/>
</dbReference>
<dbReference type="PANTHER" id="PTHR11857">
    <property type="entry name" value="ODORANT BINDING PROTEIN-RELATED"/>
    <property type="match status" value="1"/>
</dbReference>
<reference evidence="4" key="3">
    <citation type="submission" date="2025-05" db="UniProtKB">
        <authorList>
            <consortium name="EnsemblMetazoa"/>
        </authorList>
    </citation>
    <scope>IDENTIFICATION</scope>
</reference>
<dbReference type="SUPFAM" id="SSF47565">
    <property type="entry name" value="Insect pheromone/odorant-binding proteins"/>
    <property type="match status" value="1"/>
</dbReference>
<accession>A0A6P4FH86</accession>
<evidence type="ECO:0000256" key="3">
    <source>
        <dbReference type="SAM" id="SignalP"/>
    </source>
</evidence>
<gene>
    <name evidence="6" type="primary">LOC108051638</name>
    <name evidence="4" type="synonym">108051638</name>
</gene>
<evidence type="ECO:0000256" key="1">
    <source>
        <dbReference type="ARBA" id="ARBA00022729"/>
    </source>
</evidence>
<dbReference type="InterPro" id="IPR006170">
    <property type="entry name" value="PBP/GOBP"/>
</dbReference>
<feature type="signal peptide" evidence="3">
    <location>
        <begin position="1"/>
        <end position="22"/>
    </location>
</feature>
<sequence>MQRSPIFLVAAAILLASALVQGLDEKAALAKLMEAAEGCMPEVGAGDDDLQEVIKKQPASSYAGKCLRACVMKKFGLIDANGKMDLEAGKERAKECIGNDPAKLKIAIEIGEICAAIAVPDDHCEAAETYGACFKSEAIKHGLM</sequence>
<evidence type="ECO:0000256" key="2">
    <source>
        <dbReference type="ARBA" id="ARBA00023157"/>
    </source>
</evidence>
<dbReference type="CTD" id="34031"/>
<dbReference type="OMA" id="EIGDTCA"/>
<organism evidence="6">
    <name type="scientific">Drosophila rhopaloa</name>
    <name type="common">Fruit fly</name>
    <dbReference type="NCBI Taxonomy" id="1041015"/>
    <lineage>
        <taxon>Eukaryota</taxon>
        <taxon>Metazoa</taxon>
        <taxon>Ecdysozoa</taxon>
        <taxon>Arthropoda</taxon>
        <taxon>Hexapoda</taxon>
        <taxon>Insecta</taxon>
        <taxon>Pterygota</taxon>
        <taxon>Neoptera</taxon>
        <taxon>Endopterygota</taxon>
        <taxon>Diptera</taxon>
        <taxon>Brachycera</taxon>
        <taxon>Muscomorpha</taxon>
        <taxon>Ephydroidea</taxon>
        <taxon>Drosophilidae</taxon>
        <taxon>Drosophila</taxon>
        <taxon>Sophophora</taxon>
    </lineage>
</organism>
<evidence type="ECO:0000313" key="6">
    <source>
        <dbReference type="RefSeq" id="XP_016989277.1"/>
    </source>
</evidence>
<protein>
    <submittedName>
        <fullName evidence="6">General odorant-binding protein 28a</fullName>
    </submittedName>
</protein>
<dbReference type="Proteomes" id="UP001652680">
    <property type="component" value="Unassembled WGS sequence"/>
</dbReference>
<dbReference type="Gene3D" id="1.10.238.20">
    <property type="entry name" value="Pheromone/general odorant binding protein domain"/>
    <property type="match status" value="1"/>
</dbReference>
<dbReference type="GO" id="GO:0007608">
    <property type="term" value="P:sensory perception of smell"/>
    <property type="evidence" value="ECO:0007669"/>
    <property type="project" value="TreeGrafter"/>
</dbReference>
<dbReference type="Pfam" id="PF01395">
    <property type="entry name" value="PBP_GOBP"/>
    <property type="match status" value="1"/>
</dbReference>
<feature type="chain" id="PRO_5027567651" evidence="3">
    <location>
        <begin position="23"/>
        <end position="144"/>
    </location>
</feature>
<dbReference type="AlphaFoldDB" id="A0A6P4FH86"/>
<dbReference type="OrthoDB" id="6595846at2759"/>
<reference evidence="6" key="2">
    <citation type="submission" date="2025-04" db="UniProtKB">
        <authorList>
            <consortium name="RefSeq"/>
        </authorList>
    </citation>
    <scope>IDENTIFICATION</scope>
</reference>
<keyword evidence="2" id="KW-1015">Disulfide bond</keyword>
<dbReference type="InterPro" id="IPR036728">
    <property type="entry name" value="PBP_GOBP_sf"/>
</dbReference>
<proteinExistence type="predicted"/>
<dbReference type="CDD" id="cd23992">
    <property type="entry name" value="PBP_GOBP"/>
    <property type="match status" value="1"/>
</dbReference>
<dbReference type="RefSeq" id="XP_016989277.1">
    <property type="nucleotide sequence ID" value="XM_017133788.1"/>
</dbReference>